<dbReference type="Pfam" id="PF00293">
    <property type="entry name" value="NUDIX"/>
    <property type="match status" value="1"/>
</dbReference>
<dbReference type="PROSITE" id="PS00893">
    <property type="entry name" value="NUDIX_BOX"/>
    <property type="match status" value="1"/>
</dbReference>
<accession>A0ABV7HQJ7</accession>
<dbReference type="InterPro" id="IPR015797">
    <property type="entry name" value="NUDIX_hydrolase-like_dom_sf"/>
</dbReference>
<evidence type="ECO:0000313" key="4">
    <source>
        <dbReference type="EMBL" id="MFC3156149.1"/>
    </source>
</evidence>
<dbReference type="InterPro" id="IPR000086">
    <property type="entry name" value="NUDIX_hydrolase_dom"/>
</dbReference>
<organism evidence="4 5">
    <name type="scientific">Gilvimarinus japonicus</name>
    <dbReference type="NCBI Taxonomy" id="1796469"/>
    <lineage>
        <taxon>Bacteria</taxon>
        <taxon>Pseudomonadati</taxon>
        <taxon>Pseudomonadota</taxon>
        <taxon>Gammaproteobacteria</taxon>
        <taxon>Cellvibrionales</taxon>
        <taxon>Cellvibrionaceae</taxon>
        <taxon>Gilvimarinus</taxon>
    </lineage>
</organism>
<keyword evidence="5" id="KW-1185">Reference proteome</keyword>
<dbReference type="InterPro" id="IPR020084">
    <property type="entry name" value="NUDIX_hydrolase_CS"/>
</dbReference>
<sequence length="137" mass="15735">MDKACPVVLRNRDGRTEILVFRHPLAGVQLAKGTVEPGETGLSAAERELWEEAGVRLKADRLLLEWQRRQGEPVWGIYLMETVNDLPNQWEHFCEDDGGHVFQFFWHSLSQEPSVQWHAVFADALRMVREALVRAGK</sequence>
<proteinExistence type="predicted"/>
<dbReference type="Gene3D" id="3.90.79.10">
    <property type="entry name" value="Nucleoside Triphosphate Pyrophosphohydrolase"/>
    <property type="match status" value="1"/>
</dbReference>
<protein>
    <submittedName>
        <fullName evidence="4">NUDIX domain-containing protein</fullName>
    </submittedName>
</protein>
<keyword evidence="2" id="KW-0378">Hydrolase</keyword>
<dbReference type="RefSeq" id="WP_382417267.1">
    <property type="nucleotide sequence ID" value="NZ_AP031500.1"/>
</dbReference>
<evidence type="ECO:0000256" key="2">
    <source>
        <dbReference type="ARBA" id="ARBA00022801"/>
    </source>
</evidence>
<reference evidence="5" key="1">
    <citation type="journal article" date="2019" name="Int. J. Syst. Evol. Microbiol.">
        <title>The Global Catalogue of Microorganisms (GCM) 10K type strain sequencing project: providing services to taxonomists for standard genome sequencing and annotation.</title>
        <authorList>
            <consortium name="The Broad Institute Genomics Platform"/>
            <consortium name="The Broad Institute Genome Sequencing Center for Infectious Disease"/>
            <person name="Wu L."/>
            <person name="Ma J."/>
        </authorList>
    </citation>
    <scope>NUCLEOTIDE SEQUENCE [LARGE SCALE GENOMIC DNA]</scope>
    <source>
        <strain evidence="5">KCTC 52141</strain>
    </source>
</reference>
<dbReference type="SUPFAM" id="SSF55811">
    <property type="entry name" value="Nudix"/>
    <property type="match status" value="1"/>
</dbReference>
<comment type="cofactor">
    <cofactor evidence="1">
        <name>Mg(2+)</name>
        <dbReference type="ChEBI" id="CHEBI:18420"/>
    </cofactor>
</comment>
<gene>
    <name evidence="4" type="ORF">ACFOEB_13145</name>
</gene>
<evidence type="ECO:0000256" key="1">
    <source>
        <dbReference type="ARBA" id="ARBA00001946"/>
    </source>
</evidence>
<evidence type="ECO:0000259" key="3">
    <source>
        <dbReference type="PROSITE" id="PS51462"/>
    </source>
</evidence>
<comment type="caution">
    <text evidence="4">The sequence shown here is derived from an EMBL/GenBank/DDBJ whole genome shotgun (WGS) entry which is preliminary data.</text>
</comment>
<dbReference type="PROSITE" id="PS51462">
    <property type="entry name" value="NUDIX"/>
    <property type="match status" value="1"/>
</dbReference>
<feature type="domain" description="Nudix hydrolase" evidence="3">
    <location>
        <begin position="1"/>
        <end position="129"/>
    </location>
</feature>
<name>A0ABV7HQJ7_9GAMM</name>
<dbReference type="Proteomes" id="UP001595548">
    <property type="component" value="Unassembled WGS sequence"/>
</dbReference>
<dbReference type="EMBL" id="JBHRTL010000027">
    <property type="protein sequence ID" value="MFC3156149.1"/>
    <property type="molecule type" value="Genomic_DNA"/>
</dbReference>
<evidence type="ECO:0000313" key="5">
    <source>
        <dbReference type="Proteomes" id="UP001595548"/>
    </source>
</evidence>